<protein>
    <submittedName>
        <fullName evidence="1">Uncharacterized protein</fullName>
    </submittedName>
</protein>
<accession>A0A0A9G4L9</accession>
<reference evidence="1" key="1">
    <citation type="submission" date="2014-09" db="EMBL/GenBank/DDBJ databases">
        <authorList>
            <person name="Magalhaes I.L.F."/>
            <person name="Oliveira U."/>
            <person name="Santos F.R."/>
            <person name="Vidigal T.H.D.A."/>
            <person name="Brescovit A.D."/>
            <person name="Santos A.J."/>
        </authorList>
    </citation>
    <scope>NUCLEOTIDE SEQUENCE</scope>
    <source>
        <tissue evidence="1">Shoot tissue taken approximately 20 cm above the soil surface</tissue>
    </source>
</reference>
<name>A0A0A9G4L9_ARUDO</name>
<evidence type="ECO:0000313" key="1">
    <source>
        <dbReference type="EMBL" id="JAE18424.1"/>
    </source>
</evidence>
<proteinExistence type="predicted"/>
<reference evidence="1" key="2">
    <citation type="journal article" date="2015" name="Data Brief">
        <title>Shoot transcriptome of the giant reed, Arundo donax.</title>
        <authorList>
            <person name="Barrero R.A."/>
            <person name="Guerrero F.D."/>
            <person name="Moolhuijzen P."/>
            <person name="Goolsby J.A."/>
            <person name="Tidwell J."/>
            <person name="Bellgard S.E."/>
            <person name="Bellgard M.I."/>
        </authorList>
    </citation>
    <scope>NUCLEOTIDE SEQUENCE</scope>
    <source>
        <tissue evidence="1">Shoot tissue taken approximately 20 cm above the soil surface</tissue>
    </source>
</reference>
<organism evidence="1">
    <name type="scientific">Arundo donax</name>
    <name type="common">Giant reed</name>
    <name type="synonym">Donax arundinaceus</name>
    <dbReference type="NCBI Taxonomy" id="35708"/>
    <lineage>
        <taxon>Eukaryota</taxon>
        <taxon>Viridiplantae</taxon>
        <taxon>Streptophyta</taxon>
        <taxon>Embryophyta</taxon>
        <taxon>Tracheophyta</taxon>
        <taxon>Spermatophyta</taxon>
        <taxon>Magnoliopsida</taxon>
        <taxon>Liliopsida</taxon>
        <taxon>Poales</taxon>
        <taxon>Poaceae</taxon>
        <taxon>PACMAD clade</taxon>
        <taxon>Arundinoideae</taxon>
        <taxon>Arundineae</taxon>
        <taxon>Arundo</taxon>
    </lineage>
</organism>
<sequence length="20" mass="2120">MAPATAPAVMYNSLLSLKQI</sequence>
<dbReference type="AlphaFoldDB" id="A0A0A9G4L9"/>
<dbReference type="EMBL" id="GBRH01179472">
    <property type="protein sequence ID" value="JAE18424.1"/>
    <property type="molecule type" value="Transcribed_RNA"/>
</dbReference>